<evidence type="ECO:0000256" key="1">
    <source>
        <dbReference type="SAM" id="SignalP"/>
    </source>
</evidence>
<proteinExistence type="predicted"/>
<name>A0A563ESR1_9PSEU</name>
<dbReference type="OrthoDB" id="482707at2"/>
<organism evidence="2 3">
    <name type="scientific">Lentzea tibetensis</name>
    <dbReference type="NCBI Taxonomy" id="2591470"/>
    <lineage>
        <taxon>Bacteria</taxon>
        <taxon>Bacillati</taxon>
        <taxon>Actinomycetota</taxon>
        <taxon>Actinomycetes</taxon>
        <taxon>Pseudonocardiales</taxon>
        <taxon>Pseudonocardiaceae</taxon>
        <taxon>Lentzea</taxon>
    </lineage>
</organism>
<sequence>MLGTMTVVALALSAILPPSTAGAVPPPPSVSVELVAVNGSGCAAKTASVAMAKGNSAFTVAYSNFQARAGSGATPTEFRKNCQINVRFKYPAEYTWGISKVEHHGSAKILQGANAVLRGSYYFAGSPSTLPMTHTFKGPLNDKWNTTDTANPDQIFYPPCGQSWNLNVNTETRVNKAATTELSAITMSPDLSATYHLDWRKCD</sequence>
<dbReference type="PANTHER" id="PTHR38847">
    <property type="match status" value="1"/>
</dbReference>
<dbReference type="Pfam" id="PF14273">
    <property type="entry name" value="DUF4360"/>
    <property type="match status" value="1"/>
</dbReference>
<accession>A0A563ESR1</accession>
<reference evidence="2 3" key="1">
    <citation type="submission" date="2019-07" db="EMBL/GenBank/DDBJ databases">
        <title>Lentzea xizangensis sp. nov., isolated from Qinghai-Tibetan Plateau Soils.</title>
        <authorList>
            <person name="Huang J."/>
        </authorList>
    </citation>
    <scope>NUCLEOTIDE SEQUENCE [LARGE SCALE GENOMIC DNA]</scope>
    <source>
        <strain evidence="2 3">FXJ1.1311</strain>
    </source>
</reference>
<dbReference type="PANTHER" id="PTHR38847:SF1">
    <property type="entry name" value="PSEUDOURIDINE SYNTHASE RSUA_RLUA-LIKE DOMAIN-CONTAINING PROTEIN"/>
    <property type="match status" value="1"/>
</dbReference>
<protein>
    <submittedName>
        <fullName evidence="2">DUF4360 domain-containing protein</fullName>
    </submittedName>
</protein>
<feature type="chain" id="PRO_5021849203" evidence="1">
    <location>
        <begin position="24"/>
        <end position="203"/>
    </location>
</feature>
<keyword evidence="1" id="KW-0732">Signal</keyword>
<dbReference type="Proteomes" id="UP000316639">
    <property type="component" value="Unassembled WGS sequence"/>
</dbReference>
<gene>
    <name evidence="2" type="ORF">FKR81_18950</name>
</gene>
<keyword evidence="3" id="KW-1185">Reference proteome</keyword>
<dbReference type="EMBL" id="VOBR01000011">
    <property type="protein sequence ID" value="TWP50690.1"/>
    <property type="molecule type" value="Genomic_DNA"/>
</dbReference>
<evidence type="ECO:0000313" key="3">
    <source>
        <dbReference type="Proteomes" id="UP000316639"/>
    </source>
</evidence>
<evidence type="ECO:0000313" key="2">
    <source>
        <dbReference type="EMBL" id="TWP50690.1"/>
    </source>
</evidence>
<dbReference type="AlphaFoldDB" id="A0A563ESR1"/>
<feature type="signal peptide" evidence="1">
    <location>
        <begin position="1"/>
        <end position="23"/>
    </location>
</feature>
<dbReference type="InterPro" id="IPR025649">
    <property type="entry name" value="DUF4360"/>
</dbReference>
<comment type="caution">
    <text evidence="2">The sequence shown here is derived from an EMBL/GenBank/DDBJ whole genome shotgun (WGS) entry which is preliminary data.</text>
</comment>